<keyword evidence="2" id="KW-0812">Transmembrane</keyword>
<feature type="transmembrane region" description="Helical" evidence="2">
    <location>
        <begin position="59"/>
        <end position="75"/>
    </location>
</feature>
<evidence type="ECO:0000313" key="3">
    <source>
        <dbReference type="EMBL" id="PKG26331.1"/>
    </source>
</evidence>
<feature type="region of interest" description="Disordered" evidence="1">
    <location>
        <begin position="110"/>
        <end position="150"/>
    </location>
</feature>
<protein>
    <submittedName>
        <fullName evidence="3">DUF2512 domain-containing protein</fullName>
    </submittedName>
</protein>
<dbReference type="EMBL" id="PISD01000070">
    <property type="protein sequence ID" value="PKG26331.1"/>
    <property type="molecule type" value="Genomic_DNA"/>
</dbReference>
<dbReference type="InterPro" id="IPR019649">
    <property type="entry name" value="DUF2512"/>
</dbReference>
<gene>
    <name evidence="3" type="ORF">CWS20_24595</name>
</gene>
<dbReference type="AlphaFoldDB" id="A0A2N0Z9Z8"/>
<organism evidence="3 4">
    <name type="scientific">Cytobacillus horneckiae</name>
    <dbReference type="NCBI Taxonomy" id="549687"/>
    <lineage>
        <taxon>Bacteria</taxon>
        <taxon>Bacillati</taxon>
        <taxon>Bacillota</taxon>
        <taxon>Bacilli</taxon>
        <taxon>Bacillales</taxon>
        <taxon>Bacillaceae</taxon>
        <taxon>Cytobacillus</taxon>
    </lineage>
</organism>
<keyword evidence="4" id="KW-1185">Reference proteome</keyword>
<proteinExistence type="predicted"/>
<dbReference type="Pfam" id="PF10710">
    <property type="entry name" value="DUF2512"/>
    <property type="match status" value="1"/>
</dbReference>
<comment type="caution">
    <text evidence="3">The sequence shown here is derived from an EMBL/GenBank/DDBJ whole genome shotgun (WGS) entry which is preliminary data.</text>
</comment>
<evidence type="ECO:0000313" key="4">
    <source>
        <dbReference type="Proteomes" id="UP000233343"/>
    </source>
</evidence>
<reference evidence="3 4" key="1">
    <citation type="journal article" date="2010" name="Int. J. Syst. Evol. Microbiol.">
        <title>Bacillus horneckiae sp. nov., isolated from a spacecraft-assembly clean room.</title>
        <authorList>
            <person name="Vaishampayan P."/>
            <person name="Probst A."/>
            <person name="Krishnamurthi S."/>
            <person name="Ghosh S."/>
            <person name="Osman S."/>
            <person name="McDowall A."/>
            <person name="Ruckmani A."/>
            <person name="Mayilraj S."/>
            <person name="Venkateswaran K."/>
        </authorList>
    </citation>
    <scope>NUCLEOTIDE SEQUENCE [LARGE SCALE GENOMIC DNA]</scope>
    <source>
        <strain evidence="4">1PO1SC</strain>
    </source>
</reference>
<sequence>MEHIKAMAIKFIGSLVLLYIVLGLFYGMSFGNVFLITLVWGIASYLGDLFILPRINNTIATIGDFGLAFIIIWLMGENLTYGGSVFIPALISAAGLALFEYFFHKYISSNNSREESNNPRPTNLQYQTESSKELTPKRTDFNNENEDTIK</sequence>
<feature type="transmembrane region" description="Helical" evidence="2">
    <location>
        <begin position="33"/>
        <end position="52"/>
    </location>
</feature>
<dbReference type="Proteomes" id="UP000233343">
    <property type="component" value="Unassembled WGS sequence"/>
</dbReference>
<feature type="transmembrane region" description="Helical" evidence="2">
    <location>
        <begin position="81"/>
        <end position="103"/>
    </location>
</feature>
<keyword evidence="2" id="KW-1133">Transmembrane helix</keyword>
<evidence type="ECO:0000256" key="1">
    <source>
        <dbReference type="SAM" id="MobiDB-lite"/>
    </source>
</evidence>
<accession>A0A2N0Z9Z8</accession>
<dbReference type="RefSeq" id="WP_066194024.1">
    <property type="nucleotide sequence ID" value="NZ_JAFDQP010000003.1"/>
</dbReference>
<keyword evidence="2" id="KW-0472">Membrane</keyword>
<name>A0A2N0Z9Z8_9BACI</name>
<feature type="transmembrane region" description="Helical" evidence="2">
    <location>
        <begin position="7"/>
        <end position="27"/>
    </location>
</feature>
<evidence type="ECO:0000256" key="2">
    <source>
        <dbReference type="SAM" id="Phobius"/>
    </source>
</evidence>
<feature type="compositionally biased region" description="Basic and acidic residues" evidence="1">
    <location>
        <begin position="130"/>
        <end position="150"/>
    </location>
</feature>